<dbReference type="EMBL" id="JBAWTH010000073">
    <property type="protein sequence ID" value="KAL2279663.1"/>
    <property type="molecule type" value="Genomic_DNA"/>
</dbReference>
<evidence type="ECO:0000313" key="2">
    <source>
        <dbReference type="EMBL" id="KAL2279663.1"/>
    </source>
</evidence>
<accession>A0ABR4EB38</accession>
<dbReference type="Proteomes" id="UP001600888">
    <property type="component" value="Unassembled WGS sequence"/>
</dbReference>
<feature type="chain" id="PRO_5047365105" evidence="1">
    <location>
        <begin position="23"/>
        <end position="166"/>
    </location>
</feature>
<protein>
    <submittedName>
        <fullName evidence="2">Uncharacterized protein</fullName>
    </submittedName>
</protein>
<evidence type="ECO:0000256" key="1">
    <source>
        <dbReference type="SAM" id="SignalP"/>
    </source>
</evidence>
<reference evidence="2 3" key="1">
    <citation type="submission" date="2024-03" db="EMBL/GenBank/DDBJ databases">
        <title>A high-quality draft genome sequence of Diaporthe vaccinii, a causative agent of upright dieback and viscid rot disease in cranberry plants.</title>
        <authorList>
            <person name="Sarrasin M."/>
            <person name="Lang B.F."/>
            <person name="Burger G."/>
        </authorList>
    </citation>
    <scope>NUCLEOTIDE SEQUENCE [LARGE SCALE GENOMIC DNA]</scope>
    <source>
        <strain evidence="2 3">IS7</strain>
    </source>
</reference>
<sequence>MATEKSLRSILLGSWLWPEAAGAGVVFKEGGKGGLLCGHWPEHWLAAEFEWKPLGDSASTLDQVVDFDKDFEATFDIEMTLTRRVMPEAREYAQEGFNEVHITDAAFRARTYKVQLAKKTFAMADLSMFEWRSAPPPPDENSCFGMRIVFDKSPYPPVEEWRQDTG</sequence>
<comment type="caution">
    <text evidence="2">The sequence shown here is derived from an EMBL/GenBank/DDBJ whole genome shotgun (WGS) entry which is preliminary data.</text>
</comment>
<keyword evidence="1" id="KW-0732">Signal</keyword>
<name>A0ABR4EB38_9PEZI</name>
<feature type="signal peptide" evidence="1">
    <location>
        <begin position="1"/>
        <end position="22"/>
    </location>
</feature>
<gene>
    <name evidence="2" type="ORF">FJTKL_13212</name>
</gene>
<evidence type="ECO:0000313" key="3">
    <source>
        <dbReference type="Proteomes" id="UP001600888"/>
    </source>
</evidence>
<proteinExistence type="predicted"/>
<keyword evidence="3" id="KW-1185">Reference proteome</keyword>
<organism evidence="2 3">
    <name type="scientific">Diaporthe vaccinii</name>
    <dbReference type="NCBI Taxonomy" id="105482"/>
    <lineage>
        <taxon>Eukaryota</taxon>
        <taxon>Fungi</taxon>
        <taxon>Dikarya</taxon>
        <taxon>Ascomycota</taxon>
        <taxon>Pezizomycotina</taxon>
        <taxon>Sordariomycetes</taxon>
        <taxon>Sordariomycetidae</taxon>
        <taxon>Diaporthales</taxon>
        <taxon>Diaporthaceae</taxon>
        <taxon>Diaporthe</taxon>
        <taxon>Diaporthe eres species complex</taxon>
    </lineage>
</organism>